<dbReference type="Proteomes" id="UP000192674">
    <property type="component" value="Unassembled WGS sequence"/>
</dbReference>
<protein>
    <submittedName>
        <fullName evidence="2">Uncharacterized protein</fullName>
    </submittedName>
</protein>
<dbReference type="AlphaFoldDB" id="A0A1W2EBS8"/>
<sequence>MIKRNRDAILSDSPRRRARFSLSRSQWMWATMGVVTAIAIAALAFANLREVYNSQKDFVVGLLASLAAVCFTKAFSRTRETHAVELIREDRPGPGLVADALDGLVRKRLDRKGVFEATALLHRNLEAAQDRLSEYYYAQAQHLEFYKHAPILRVVIADLDKVLGNIVRLQFGIGQLTGDRHGYSIAAKERHMLISILRDLRESVNRKDATYEALRTSGEHIVSPEAWDVFAVLSGDMLKAELALDSLLCEHIRFPPEESLRSVVGYLDAALKRAKEFRDAIGEPNCPMVFHIMMADLSSAIDALRQIDLPDAFTGSQTPAR</sequence>
<accession>A0A1W2EBS8</accession>
<gene>
    <name evidence="2" type="ORF">SAMN05661093_04177</name>
</gene>
<keyword evidence="3" id="KW-1185">Reference proteome</keyword>
<feature type="transmembrane region" description="Helical" evidence="1">
    <location>
        <begin position="58"/>
        <end position="76"/>
    </location>
</feature>
<proteinExistence type="predicted"/>
<evidence type="ECO:0000313" key="2">
    <source>
        <dbReference type="EMBL" id="SMD07115.1"/>
    </source>
</evidence>
<keyword evidence="1" id="KW-0812">Transmembrane</keyword>
<feature type="transmembrane region" description="Helical" evidence="1">
    <location>
        <begin position="27"/>
        <end position="46"/>
    </location>
</feature>
<keyword evidence="1" id="KW-0472">Membrane</keyword>
<evidence type="ECO:0000313" key="3">
    <source>
        <dbReference type="Proteomes" id="UP000192674"/>
    </source>
</evidence>
<evidence type="ECO:0000256" key="1">
    <source>
        <dbReference type="SAM" id="Phobius"/>
    </source>
</evidence>
<keyword evidence="1" id="KW-1133">Transmembrane helix</keyword>
<organism evidence="2 3">
    <name type="scientific">Kibdelosporangium aridum</name>
    <dbReference type="NCBI Taxonomy" id="2030"/>
    <lineage>
        <taxon>Bacteria</taxon>
        <taxon>Bacillati</taxon>
        <taxon>Actinomycetota</taxon>
        <taxon>Actinomycetes</taxon>
        <taxon>Pseudonocardiales</taxon>
        <taxon>Pseudonocardiaceae</taxon>
        <taxon>Kibdelosporangium</taxon>
    </lineage>
</organism>
<reference evidence="2 3" key="1">
    <citation type="submission" date="2017-04" db="EMBL/GenBank/DDBJ databases">
        <authorList>
            <person name="Afonso C.L."/>
            <person name="Miller P.J."/>
            <person name="Scott M.A."/>
            <person name="Spackman E."/>
            <person name="Goraichik I."/>
            <person name="Dimitrov K.M."/>
            <person name="Suarez D.L."/>
            <person name="Swayne D.E."/>
        </authorList>
    </citation>
    <scope>NUCLEOTIDE SEQUENCE [LARGE SCALE GENOMIC DNA]</scope>
    <source>
        <strain evidence="2 3">DSM 43828</strain>
    </source>
</reference>
<name>A0A1W2EBS8_KIBAR</name>
<dbReference type="EMBL" id="FWXV01000003">
    <property type="protein sequence ID" value="SMD07115.1"/>
    <property type="molecule type" value="Genomic_DNA"/>
</dbReference>